<name>A0A0D2DQA4_9EURO</name>
<evidence type="ECO:0000259" key="3">
    <source>
        <dbReference type="Pfam" id="PF10342"/>
    </source>
</evidence>
<evidence type="ECO:0000313" key="4">
    <source>
        <dbReference type="EMBL" id="KIW64412.1"/>
    </source>
</evidence>
<dbReference type="AlphaFoldDB" id="A0A0D2DQA4"/>
<dbReference type="Pfam" id="PF10342">
    <property type="entry name" value="Kre9_KNH"/>
    <property type="match status" value="1"/>
</dbReference>
<keyword evidence="1 2" id="KW-0732">Signal</keyword>
<dbReference type="EMBL" id="KN846961">
    <property type="protein sequence ID" value="KIW64412.1"/>
    <property type="molecule type" value="Genomic_DNA"/>
</dbReference>
<keyword evidence="5" id="KW-1185">Reference proteome</keyword>
<dbReference type="InterPro" id="IPR052982">
    <property type="entry name" value="SRP1/TIP1-like"/>
</dbReference>
<feature type="signal peptide" evidence="2">
    <location>
        <begin position="1"/>
        <end position="17"/>
    </location>
</feature>
<evidence type="ECO:0000256" key="1">
    <source>
        <dbReference type="ARBA" id="ARBA00022729"/>
    </source>
</evidence>
<dbReference type="PANTHER" id="PTHR40633">
    <property type="entry name" value="MATRIX PROTEIN, PUTATIVE (AFU_ORTHOLOGUE AFUA_8G05410)-RELATED"/>
    <property type="match status" value="1"/>
</dbReference>
<dbReference type="PANTHER" id="PTHR40633:SF1">
    <property type="entry name" value="GPI ANCHORED SERINE-THREONINE RICH PROTEIN (AFU_ORTHOLOGUE AFUA_1G03630)"/>
    <property type="match status" value="1"/>
</dbReference>
<accession>A0A0D2DQA4</accession>
<dbReference type="HOGENOM" id="CLU_087647_0_0_1"/>
<dbReference type="Proteomes" id="UP000054266">
    <property type="component" value="Unassembled WGS sequence"/>
</dbReference>
<evidence type="ECO:0000256" key="2">
    <source>
        <dbReference type="SAM" id="SignalP"/>
    </source>
</evidence>
<evidence type="ECO:0000313" key="5">
    <source>
        <dbReference type="Proteomes" id="UP000054266"/>
    </source>
</evidence>
<reference evidence="4 5" key="1">
    <citation type="submission" date="2015-01" db="EMBL/GenBank/DDBJ databases">
        <title>The Genome Sequence of Capronia semiimmersa CBS27337.</title>
        <authorList>
            <consortium name="The Broad Institute Genomics Platform"/>
            <person name="Cuomo C."/>
            <person name="de Hoog S."/>
            <person name="Gorbushina A."/>
            <person name="Stielow B."/>
            <person name="Teixiera M."/>
            <person name="Abouelleil A."/>
            <person name="Chapman S.B."/>
            <person name="Priest M."/>
            <person name="Young S.K."/>
            <person name="Wortman J."/>
            <person name="Nusbaum C."/>
            <person name="Birren B."/>
        </authorList>
    </citation>
    <scope>NUCLEOTIDE SEQUENCE [LARGE SCALE GENOMIC DNA]</scope>
    <source>
        <strain evidence="4 5">CBS 27337</strain>
    </source>
</reference>
<gene>
    <name evidence="4" type="ORF">PV04_09346</name>
</gene>
<protein>
    <recommendedName>
        <fullName evidence="3">Yeast cell wall synthesis Kre9/Knh1-like N-terminal domain-containing protein</fullName>
    </recommendedName>
</protein>
<organism evidence="4 5">
    <name type="scientific">Phialophora macrospora</name>
    <dbReference type="NCBI Taxonomy" id="1851006"/>
    <lineage>
        <taxon>Eukaryota</taxon>
        <taxon>Fungi</taxon>
        <taxon>Dikarya</taxon>
        <taxon>Ascomycota</taxon>
        <taxon>Pezizomycotina</taxon>
        <taxon>Eurotiomycetes</taxon>
        <taxon>Chaetothyriomycetidae</taxon>
        <taxon>Chaetothyriales</taxon>
        <taxon>Herpotrichiellaceae</taxon>
        <taxon>Phialophora</taxon>
    </lineage>
</organism>
<feature type="chain" id="PRO_5002240615" description="Yeast cell wall synthesis Kre9/Knh1-like N-terminal domain-containing protein" evidence="2">
    <location>
        <begin position="18"/>
        <end position="284"/>
    </location>
</feature>
<proteinExistence type="predicted"/>
<sequence length="284" mass="28000">MQSFLLLAAGLATVAHAFTQPKDQTWGALLTPDTSDPVTQGKAFSVTWDPADHPTDGVTVSLVLCHGPGSNCVLADSAIAEGIPASQKSFDWNVPCDLAPGTQSTSTGYGMLIIVDGTGEFQYSTQFSVLKNDACASSDSTSSGSASASASVTESATLSGGSSVVIGPPAYQTGSSYTWASSGNWSTTASPTTTNWGTSPGTTLVVSTSDSLAFSFGGSTYTPGTTTAAVTESTLGTAAADTTGISATATGPATGTSPFAGGAGQLGSSLAGMVIAGAVAVFAL</sequence>
<dbReference type="InterPro" id="IPR018466">
    <property type="entry name" value="Kre9/Knh1-like_N"/>
</dbReference>
<feature type="domain" description="Yeast cell wall synthesis Kre9/Knh1-like N-terminal" evidence="3">
    <location>
        <begin position="31"/>
        <end position="129"/>
    </location>
</feature>